<evidence type="ECO:0000313" key="3">
    <source>
        <dbReference type="EMBL" id="RLV50917.1"/>
    </source>
</evidence>
<keyword evidence="4" id="KW-1185">Reference proteome</keyword>
<gene>
    <name evidence="3" type="ORF">D9V37_02985</name>
</gene>
<name>A0A3L8P7J4_9ACTN</name>
<dbReference type="EMBL" id="RDBE01000001">
    <property type="protein sequence ID" value="RLV50917.1"/>
    <property type="molecule type" value="Genomic_DNA"/>
</dbReference>
<feature type="compositionally biased region" description="Acidic residues" evidence="1">
    <location>
        <begin position="83"/>
        <end position="98"/>
    </location>
</feature>
<sequence length="98" mass="11231">MTLRPTSSVTDMHDVIHWVLDFIGVHNGEDRFSTRMYNFWSGFGGNISVLALGGTIFGVYRHNAKLLLRLNPLRHRGHRRDETDPDQTEPDTTEPDHS</sequence>
<keyword evidence="2" id="KW-0812">Transmembrane</keyword>
<evidence type="ECO:0000256" key="2">
    <source>
        <dbReference type="SAM" id="Phobius"/>
    </source>
</evidence>
<protein>
    <submittedName>
        <fullName evidence="3">Uncharacterized protein</fullName>
    </submittedName>
</protein>
<accession>A0A3L8P7J4</accession>
<feature type="region of interest" description="Disordered" evidence="1">
    <location>
        <begin position="75"/>
        <end position="98"/>
    </location>
</feature>
<proteinExistence type="predicted"/>
<keyword evidence="2" id="KW-1133">Transmembrane helix</keyword>
<organism evidence="3 4">
    <name type="scientific">Nocardioides mangrovicus</name>
    <dbReference type="NCBI Taxonomy" id="2478913"/>
    <lineage>
        <taxon>Bacteria</taxon>
        <taxon>Bacillati</taxon>
        <taxon>Actinomycetota</taxon>
        <taxon>Actinomycetes</taxon>
        <taxon>Propionibacteriales</taxon>
        <taxon>Nocardioidaceae</taxon>
        <taxon>Nocardioides</taxon>
    </lineage>
</organism>
<dbReference type="Proteomes" id="UP000281708">
    <property type="component" value="Unassembled WGS sequence"/>
</dbReference>
<dbReference type="AlphaFoldDB" id="A0A3L8P7J4"/>
<reference evidence="3 4" key="1">
    <citation type="submission" date="2018-10" db="EMBL/GenBank/DDBJ databases">
        <title>Marmoricola sp. 4Q3S-7 whole genome shotgun sequence.</title>
        <authorList>
            <person name="Li F."/>
        </authorList>
    </citation>
    <scope>NUCLEOTIDE SEQUENCE [LARGE SCALE GENOMIC DNA]</scope>
    <source>
        <strain evidence="3 4">4Q3S-7</strain>
    </source>
</reference>
<evidence type="ECO:0000313" key="4">
    <source>
        <dbReference type="Proteomes" id="UP000281708"/>
    </source>
</evidence>
<evidence type="ECO:0000256" key="1">
    <source>
        <dbReference type="SAM" id="MobiDB-lite"/>
    </source>
</evidence>
<comment type="caution">
    <text evidence="3">The sequence shown here is derived from an EMBL/GenBank/DDBJ whole genome shotgun (WGS) entry which is preliminary data.</text>
</comment>
<keyword evidence="2" id="KW-0472">Membrane</keyword>
<feature type="transmembrane region" description="Helical" evidence="2">
    <location>
        <begin position="39"/>
        <end position="60"/>
    </location>
</feature>